<feature type="region of interest" description="Disordered" evidence="3">
    <location>
        <begin position="308"/>
        <end position="409"/>
    </location>
</feature>
<protein>
    <submittedName>
        <fullName evidence="5">Thrombospondin type 3 repeat-containing protein</fullName>
    </submittedName>
</protein>
<evidence type="ECO:0000256" key="4">
    <source>
        <dbReference type="SAM" id="SignalP"/>
    </source>
</evidence>
<dbReference type="Proteomes" id="UP001150924">
    <property type="component" value="Unassembled WGS sequence"/>
</dbReference>
<dbReference type="EMBL" id="JAPNKE010000002">
    <property type="protein sequence ID" value="MCY1007086.1"/>
    <property type="molecule type" value="Genomic_DNA"/>
</dbReference>
<dbReference type="RefSeq" id="WP_267769628.1">
    <property type="nucleotide sequence ID" value="NZ_JAPNKE010000002.1"/>
</dbReference>
<gene>
    <name evidence="5" type="ORF">OV079_16280</name>
</gene>
<dbReference type="PANTHER" id="PTHR10199">
    <property type="entry name" value="THROMBOSPONDIN"/>
    <property type="match status" value="1"/>
</dbReference>
<dbReference type="PANTHER" id="PTHR10199:SF100">
    <property type="entry name" value="THROMBOSPONDIN, ISOFORM A"/>
    <property type="match status" value="1"/>
</dbReference>
<evidence type="ECO:0000256" key="2">
    <source>
        <dbReference type="ARBA" id="ARBA00022837"/>
    </source>
</evidence>
<evidence type="ECO:0000256" key="3">
    <source>
        <dbReference type="SAM" id="MobiDB-lite"/>
    </source>
</evidence>
<dbReference type="GO" id="GO:0007155">
    <property type="term" value="P:cell adhesion"/>
    <property type="evidence" value="ECO:0007669"/>
    <property type="project" value="InterPro"/>
</dbReference>
<feature type="compositionally biased region" description="Low complexity" evidence="3">
    <location>
        <begin position="57"/>
        <end position="71"/>
    </location>
</feature>
<keyword evidence="2" id="KW-0106">Calcium</keyword>
<proteinExistence type="predicted"/>
<evidence type="ECO:0000313" key="6">
    <source>
        <dbReference type="Proteomes" id="UP001150924"/>
    </source>
</evidence>
<dbReference type="Gene3D" id="4.10.1080.10">
    <property type="entry name" value="TSP type-3 repeat"/>
    <property type="match status" value="1"/>
</dbReference>
<dbReference type="AlphaFoldDB" id="A0A9X3EV59"/>
<evidence type="ECO:0000256" key="1">
    <source>
        <dbReference type="ARBA" id="ARBA00022729"/>
    </source>
</evidence>
<dbReference type="PROSITE" id="PS51257">
    <property type="entry name" value="PROKAR_LIPOPROTEIN"/>
    <property type="match status" value="1"/>
</dbReference>
<feature type="signal peptide" evidence="4">
    <location>
        <begin position="1"/>
        <end position="28"/>
    </location>
</feature>
<feature type="compositionally biased region" description="Basic residues" evidence="3">
    <location>
        <begin position="370"/>
        <end position="385"/>
    </location>
</feature>
<feature type="region of interest" description="Disordered" evidence="3">
    <location>
        <begin position="31"/>
        <end position="84"/>
    </location>
</feature>
<feature type="compositionally biased region" description="Basic residues" evidence="3">
    <location>
        <begin position="332"/>
        <end position="349"/>
    </location>
</feature>
<comment type="caution">
    <text evidence="5">The sequence shown here is derived from an EMBL/GenBank/DDBJ whole genome shotgun (WGS) entry which is preliminary data.</text>
</comment>
<feature type="chain" id="PRO_5040922104" evidence="4">
    <location>
        <begin position="29"/>
        <end position="487"/>
    </location>
</feature>
<sequence>MIRPHHRQPRRLLGAVLLALGACNPAVLDPFETDGATEPGATVDPGSTSGATGPAESTSGASTTADLTTTGTTGGDEPLPSCDGPVTDCKLDLDRDGVMGHCDNAPDHFNPDQSDVDGDGFGDVADLCPTLPVGEPKADSDKDGIGNACDLCVKAAAHYNDPDAPIPERLKVRNIPSTADSDRDGIGDACDNCVRTPNCEGYGEGLDPYELGDPIAFDGPDCQIDADNDLVGDACAGTMLPGAAGPVGFGLDDDFDQDGLRNGDDGCPRQPVPLQACDDDVDCPTASKCVQGQCGHADLDGDDVGDICDPLPLRRQPAAGPAGHGGGERPGRRLRRLQLRVHVGRRPRPRPAPDRLLRPQRQRLLLRPPPPRRHHPRSRRRHRAAARQGPRPTRRRPAPPGCAQEGQPLNGTVDLATLWASFCLMPQSDQDFDGVGDVVDLCPWSFDPVNTVYVDDANMQWENYGEFCQGEYSPEHLDPAMMCMPGT</sequence>
<dbReference type="Pfam" id="PF02412">
    <property type="entry name" value="TSP_3"/>
    <property type="match status" value="4"/>
</dbReference>
<keyword evidence="6" id="KW-1185">Reference proteome</keyword>
<dbReference type="InterPro" id="IPR028974">
    <property type="entry name" value="TSP_type-3_rpt"/>
</dbReference>
<dbReference type="GO" id="GO:0005509">
    <property type="term" value="F:calcium ion binding"/>
    <property type="evidence" value="ECO:0007669"/>
    <property type="project" value="InterPro"/>
</dbReference>
<dbReference type="InterPro" id="IPR003367">
    <property type="entry name" value="Thrombospondin_3-like_rpt"/>
</dbReference>
<accession>A0A9X3EV59</accession>
<organism evidence="5 6">
    <name type="scientific">Nannocystis pusilla</name>
    <dbReference type="NCBI Taxonomy" id="889268"/>
    <lineage>
        <taxon>Bacteria</taxon>
        <taxon>Pseudomonadati</taxon>
        <taxon>Myxococcota</taxon>
        <taxon>Polyangia</taxon>
        <taxon>Nannocystales</taxon>
        <taxon>Nannocystaceae</taxon>
        <taxon>Nannocystis</taxon>
    </lineage>
</organism>
<evidence type="ECO:0000313" key="5">
    <source>
        <dbReference type="EMBL" id="MCY1007086.1"/>
    </source>
</evidence>
<name>A0A9X3EV59_9BACT</name>
<reference evidence="5" key="1">
    <citation type="submission" date="2022-11" db="EMBL/GenBank/DDBJ databases">
        <title>Minimal conservation of predation-associated metabolite biosynthetic gene clusters underscores biosynthetic potential of Myxococcota including descriptions for ten novel species: Archangium lansinium sp. nov., Myxococcus landrumus sp. nov., Nannocystis bai.</title>
        <authorList>
            <person name="Ahearne A."/>
            <person name="Stevens C."/>
            <person name="Phillips K."/>
        </authorList>
    </citation>
    <scope>NUCLEOTIDE SEQUENCE</scope>
    <source>
        <strain evidence="5">Na p29</strain>
    </source>
</reference>
<keyword evidence="1 4" id="KW-0732">Signal</keyword>